<reference evidence="3" key="1">
    <citation type="journal article" date="2019" name="Int. J. Syst. Evol. Microbiol.">
        <title>The Global Catalogue of Microorganisms (GCM) 10K type strain sequencing project: providing services to taxonomists for standard genome sequencing and annotation.</title>
        <authorList>
            <consortium name="The Broad Institute Genomics Platform"/>
            <consortium name="The Broad Institute Genome Sequencing Center for Infectious Disease"/>
            <person name="Wu L."/>
            <person name="Ma J."/>
        </authorList>
    </citation>
    <scope>NUCLEOTIDE SEQUENCE [LARGE SCALE GENOMIC DNA]</scope>
    <source>
        <strain evidence="3">CCUG 39402</strain>
    </source>
</reference>
<dbReference type="SUPFAM" id="SSF46689">
    <property type="entry name" value="Homeodomain-like"/>
    <property type="match status" value="1"/>
</dbReference>
<evidence type="ECO:0000259" key="1">
    <source>
        <dbReference type="PROSITE" id="PS50994"/>
    </source>
</evidence>
<evidence type="ECO:0000313" key="2">
    <source>
        <dbReference type="EMBL" id="MFC6282705.1"/>
    </source>
</evidence>
<dbReference type="InterPro" id="IPR050900">
    <property type="entry name" value="Transposase_IS3/IS150/IS904"/>
</dbReference>
<accession>A0ABW1TZR9</accession>
<dbReference type="Proteomes" id="UP001596270">
    <property type="component" value="Unassembled WGS sequence"/>
</dbReference>
<name>A0ABW1TZR9_9BURK</name>
<dbReference type="Gene3D" id="3.30.420.10">
    <property type="entry name" value="Ribonuclease H-like superfamily/Ribonuclease H"/>
    <property type="match status" value="1"/>
</dbReference>
<dbReference type="InterPro" id="IPR012337">
    <property type="entry name" value="RNaseH-like_sf"/>
</dbReference>
<feature type="domain" description="Integrase catalytic" evidence="1">
    <location>
        <begin position="215"/>
        <end position="378"/>
    </location>
</feature>
<dbReference type="Pfam" id="PF01527">
    <property type="entry name" value="HTH_Tnp_1"/>
    <property type="match status" value="1"/>
</dbReference>
<organism evidence="2 3">
    <name type="scientific">Polaromonas aquatica</name>
    <dbReference type="NCBI Taxonomy" id="332657"/>
    <lineage>
        <taxon>Bacteria</taxon>
        <taxon>Pseudomonadati</taxon>
        <taxon>Pseudomonadota</taxon>
        <taxon>Betaproteobacteria</taxon>
        <taxon>Burkholderiales</taxon>
        <taxon>Comamonadaceae</taxon>
        <taxon>Polaromonas</taxon>
    </lineage>
</organism>
<sequence length="378" mass="43762">MSIQRFPPEFKEEAVRQIVERGYSVAEVSARLGVSAHSLYKWVKAIKPDKTEQHATELIAAKSEILRLRAQLHRTEEERDIPKKGRSVLCNGARVKYRFINEHRNEYRVATMCRVLKVARAGFYEWLHKPLSDRAMEDQRLLSLIRDSYVASGGVYGSPRVFADLREAGQTCGKHRVARIMHANKIKAVRGYKSPRTVIGRPSIVSPNRLNREFTVDEPDRVWVTDITYIRTWQGWLYLAVVMDLYARKVVGWSMKPTIAREIVLDALMMAVWRRRPTKSVLVHSDQGSQYGSDDWKRFCDANNLEPSMSRRGNCWDNAVAESFFSSLKKERIRKRIYKTRDLARADVFDCIEGFYNRVRRHTHLGGVSPEAFERASV</sequence>
<dbReference type="PANTHER" id="PTHR46889:SF4">
    <property type="entry name" value="TRANSPOSASE INSO FOR INSERTION SEQUENCE ELEMENT IS911B-RELATED"/>
    <property type="match status" value="1"/>
</dbReference>
<dbReference type="EMBL" id="JBHSRS010000079">
    <property type="protein sequence ID" value="MFC6282705.1"/>
    <property type="molecule type" value="Genomic_DNA"/>
</dbReference>
<dbReference type="Pfam" id="PF13333">
    <property type="entry name" value="rve_2"/>
    <property type="match status" value="1"/>
</dbReference>
<proteinExistence type="predicted"/>
<gene>
    <name evidence="2" type="ORF">ACFQND_15875</name>
</gene>
<dbReference type="PROSITE" id="PS50994">
    <property type="entry name" value="INTEGRASE"/>
    <property type="match status" value="1"/>
</dbReference>
<dbReference type="SUPFAM" id="SSF53098">
    <property type="entry name" value="Ribonuclease H-like"/>
    <property type="match status" value="1"/>
</dbReference>
<dbReference type="Pfam" id="PF00665">
    <property type="entry name" value="rve"/>
    <property type="match status" value="1"/>
</dbReference>
<dbReference type="InterPro" id="IPR036397">
    <property type="entry name" value="RNaseH_sf"/>
</dbReference>
<dbReference type="Gene3D" id="1.10.10.60">
    <property type="entry name" value="Homeodomain-like"/>
    <property type="match status" value="1"/>
</dbReference>
<dbReference type="InterPro" id="IPR001584">
    <property type="entry name" value="Integrase_cat-core"/>
</dbReference>
<protein>
    <submittedName>
        <fullName evidence="2">IS3 family transposase</fullName>
    </submittedName>
</protein>
<comment type="caution">
    <text evidence="2">The sequence shown here is derived from an EMBL/GenBank/DDBJ whole genome shotgun (WGS) entry which is preliminary data.</text>
</comment>
<dbReference type="InterPro" id="IPR002514">
    <property type="entry name" value="Transposase_8"/>
</dbReference>
<dbReference type="InterPro" id="IPR048020">
    <property type="entry name" value="Transpos_IS3"/>
</dbReference>
<evidence type="ECO:0000313" key="3">
    <source>
        <dbReference type="Proteomes" id="UP001596270"/>
    </source>
</evidence>
<dbReference type="RefSeq" id="WP_371434792.1">
    <property type="nucleotide sequence ID" value="NZ_JBHSRS010000079.1"/>
</dbReference>
<dbReference type="PANTHER" id="PTHR46889">
    <property type="entry name" value="TRANSPOSASE INSF FOR INSERTION SEQUENCE IS3B-RELATED"/>
    <property type="match status" value="1"/>
</dbReference>
<dbReference type="NCBIfam" id="NF033516">
    <property type="entry name" value="transpos_IS3"/>
    <property type="match status" value="1"/>
</dbReference>
<keyword evidence="3" id="KW-1185">Reference proteome</keyword>
<dbReference type="InterPro" id="IPR025948">
    <property type="entry name" value="HTH-like_dom"/>
</dbReference>
<dbReference type="InterPro" id="IPR009057">
    <property type="entry name" value="Homeodomain-like_sf"/>
</dbReference>
<dbReference type="Pfam" id="PF13276">
    <property type="entry name" value="HTH_21"/>
    <property type="match status" value="1"/>
</dbReference>